<dbReference type="RefSeq" id="WP_206295574.1">
    <property type="nucleotide sequence ID" value="NZ_CP063458.1"/>
</dbReference>
<dbReference type="AlphaFoldDB" id="A0A7M2X5B0"/>
<keyword evidence="2" id="KW-0472">Membrane</keyword>
<evidence type="ECO:0000313" key="4">
    <source>
        <dbReference type="Proteomes" id="UP000593765"/>
    </source>
</evidence>
<feature type="transmembrane region" description="Helical" evidence="2">
    <location>
        <begin position="28"/>
        <end position="53"/>
    </location>
</feature>
<dbReference type="Proteomes" id="UP000593765">
    <property type="component" value="Chromosome"/>
</dbReference>
<evidence type="ECO:0000313" key="3">
    <source>
        <dbReference type="EMBL" id="QOV92241.1"/>
    </source>
</evidence>
<organism evidence="3 4">
    <name type="scientific">Humisphaera borealis</name>
    <dbReference type="NCBI Taxonomy" id="2807512"/>
    <lineage>
        <taxon>Bacteria</taxon>
        <taxon>Pseudomonadati</taxon>
        <taxon>Planctomycetota</taxon>
        <taxon>Phycisphaerae</taxon>
        <taxon>Tepidisphaerales</taxon>
        <taxon>Tepidisphaeraceae</taxon>
        <taxon>Humisphaera</taxon>
    </lineage>
</organism>
<protein>
    <submittedName>
        <fullName evidence="3">Uncharacterized protein</fullName>
    </submittedName>
</protein>
<evidence type="ECO:0000256" key="1">
    <source>
        <dbReference type="SAM" id="MobiDB-lite"/>
    </source>
</evidence>
<feature type="transmembrane region" description="Helical" evidence="2">
    <location>
        <begin position="358"/>
        <end position="379"/>
    </location>
</feature>
<feature type="transmembrane region" description="Helical" evidence="2">
    <location>
        <begin position="391"/>
        <end position="411"/>
    </location>
</feature>
<keyword evidence="4" id="KW-1185">Reference proteome</keyword>
<evidence type="ECO:0000256" key="2">
    <source>
        <dbReference type="SAM" id="Phobius"/>
    </source>
</evidence>
<dbReference type="EMBL" id="CP063458">
    <property type="protein sequence ID" value="QOV92241.1"/>
    <property type="molecule type" value="Genomic_DNA"/>
</dbReference>
<reference evidence="3 4" key="1">
    <citation type="submission" date="2020-10" db="EMBL/GenBank/DDBJ databases">
        <title>Wide distribution of Phycisphaera-like planctomycetes from WD2101 soil group in peatlands and genome analysis of the first cultivated representative.</title>
        <authorList>
            <person name="Dedysh S.N."/>
            <person name="Beletsky A.V."/>
            <person name="Ivanova A."/>
            <person name="Kulichevskaya I.S."/>
            <person name="Suzina N.E."/>
            <person name="Philippov D.A."/>
            <person name="Rakitin A.L."/>
            <person name="Mardanov A.V."/>
            <person name="Ravin N.V."/>
        </authorList>
    </citation>
    <scope>NUCLEOTIDE SEQUENCE [LARGE SCALE GENOMIC DNA]</scope>
    <source>
        <strain evidence="3 4">M1803</strain>
    </source>
</reference>
<feature type="transmembrane region" description="Helical" evidence="2">
    <location>
        <begin position="431"/>
        <end position="453"/>
    </location>
</feature>
<keyword evidence="2" id="KW-1133">Transmembrane helix</keyword>
<gene>
    <name evidence="3" type="ORF">IPV69_13145</name>
</gene>
<sequence>MSTAAYPGHVPSYRSPSGYAPRGHRPGLVTAIGVTSIIVASLGLIAGVVGGLWTMMMYRSAQMVATASSGANARSNASSSALVLPTPDELDADAEAKRAVRATRRAGLLDLLDGIRPLSPAVRAQADGLLARHAERVVPRSLLTRPEVSTADLRNAIAAMGSLPPVQAGDSEGSFVQFKETGRLELYASRAVFKPADGSGTLRSAGPATAAEEDAAIAALTVEPGPLPAAETPDQASPQPPSPPVGGGFGGGRQVFPSGLNGKEVQSVTQKAQAATGGKLNTAQLAAVTYALQNQSPPLVKSQMTYSPIRMATVQPDGQALVLFSDGMLLLDSAGTVVQQSTNNLQEVTIDPIGLTLMIGEAVAAALMAAFLMASGILLLRNSPRAHHFHWVYAVLKLPLAVIGSVAFAWVMQDVISGVNRMSTGNTADRMTTIAVWMAVAGVLYPIALMIALATPTVRDYFAAERSGATI</sequence>
<name>A0A7M2X5B0_9BACT</name>
<proteinExistence type="predicted"/>
<dbReference type="KEGG" id="hbs:IPV69_13145"/>
<keyword evidence="2" id="KW-0812">Transmembrane</keyword>
<accession>A0A7M2X5B0</accession>
<feature type="region of interest" description="Disordered" evidence="1">
    <location>
        <begin position="225"/>
        <end position="256"/>
    </location>
</feature>